<dbReference type="PANTHER" id="PTHR43065:SF10">
    <property type="entry name" value="PEROXIDE STRESS-ACTIVATED HISTIDINE KINASE MAK3"/>
    <property type="match status" value="1"/>
</dbReference>
<protein>
    <recommendedName>
        <fullName evidence="2">histidine kinase</fullName>
        <ecNumber evidence="2">2.7.13.3</ecNumber>
    </recommendedName>
</protein>
<evidence type="ECO:0000256" key="9">
    <source>
        <dbReference type="SAM" id="Coils"/>
    </source>
</evidence>
<dbReference type="Proteomes" id="UP000290657">
    <property type="component" value="Unassembled WGS sequence"/>
</dbReference>
<dbReference type="CDD" id="cd00082">
    <property type="entry name" value="HisKA"/>
    <property type="match status" value="1"/>
</dbReference>
<dbReference type="InterPro" id="IPR004358">
    <property type="entry name" value="Sig_transdc_His_kin-like_C"/>
</dbReference>
<evidence type="ECO:0000259" key="10">
    <source>
        <dbReference type="PROSITE" id="PS50109"/>
    </source>
</evidence>
<evidence type="ECO:0000256" key="3">
    <source>
        <dbReference type="ARBA" id="ARBA00022553"/>
    </source>
</evidence>
<dbReference type="PANTHER" id="PTHR43065">
    <property type="entry name" value="SENSOR HISTIDINE KINASE"/>
    <property type="match status" value="1"/>
</dbReference>
<evidence type="ECO:0000256" key="5">
    <source>
        <dbReference type="ARBA" id="ARBA00022741"/>
    </source>
</evidence>
<evidence type="ECO:0000256" key="8">
    <source>
        <dbReference type="ARBA" id="ARBA00023012"/>
    </source>
</evidence>
<organism evidence="11 12">
    <name type="scientific">Candidatus Marinarcus aquaticus</name>
    <dbReference type="NCBI Taxonomy" id="2044504"/>
    <lineage>
        <taxon>Bacteria</taxon>
        <taxon>Pseudomonadati</taxon>
        <taxon>Campylobacterota</taxon>
        <taxon>Epsilonproteobacteria</taxon>
        <taxon>Campylobacterales</taxon>
        <taxon>Arcobacteraceae</taxon>
        <taxon>Candidatus Marinarcus</taxon>
    </lineage>
</organism>
<dbReference type="SUPFAM" id="SSF55874">
    <property type="entry name" value="ATPase domain of HSP90 chaperone/DNA topoisomerase II/histidine kinase"/>
    <property type="match status" value="1"/>
</dbReference>
<dbReference type="InterPro" id="IPR003661">
    <property type="entry name" value="HisK_dim/P_dom"/>
</dbReference>
<evidence type="ECO:0000256" key="1">
    <source>
        <dbReference type="ARBA" id="ARBA00000085"/>
    </source>
</evidence>
<dbReference type="PRINTS" id="PR00344">
    <property type="entry name" value="BCTRLSENSOR"/>
</dbReference>
<dbReference type="AlphaFoldDB" id="A0A4Q0XRX1"/>
<proteinExistence type="predicted"/>
<comment type="catalytic activity">
    <reaction evidence="1">
        <text>ATP + protein L-histidine = ADP + protein N-phospho-L-histidine.</text>
        <dbReference type="EC" id="2.7.13.3"/>
    </reaction>
</comment>
<dbReference type="SMART" id="SM00387">
    <property type="entry name" value="HATPase_c"/>
    <property type="match status" value="1"/>
</dbReference>
<dbReference type="PROSITE" id="PS50109">
    <property type="entry name" value="HIS_KIN"/>
    <property type="match status" value="1"/>
</dbReference>
<evidence type="ECO:0000256" key="7">
    <source>
        <dbReference type="ARBA" id="ARBA00022840"/>
    </source>
</evidence>
<keyword evidence="7" id="KW-0067">ATP-binding</keyword>
<dbReference type="GO" id="GO:0000155">
    <property type="term" value="F:phosphorelay sensor kinase activity"/>
    <property type="evidence" value="ECO:0007669"/>
    <property type="project" value="InterPro"/>
</dbReference>
<keyword evidence="12" id="KW-1185">Reference proteome</keyword>
<dbReference type="InterPro" id="IPR005467">
    <property type="entry name" value="His_kinase_dom"/>
</dbReference>
<gene>
    <name evidence="11" type="ORF">CRV04_08560</name>
</gene>
<keyword evidence="6" id="KW-0418">Kinase</keyword>
<dbReference type="SUPFAM" id="SSF47384">
    <property type="entry name" value="Homodimeric domain of signal transducing histidine kinase"/>
    <property type="match status" value="1"/>
</dbReference>
<evidence type="ECO:0000313" key="12">
    <source>
        <dbReference type="Proteomes" id="UP000290657"/>
    </source>
</evidence>
<evidence type="ECO:0000256" key="2">
    <source>
        <dbReference type="ARBA" id="ARBA00012438"/>
    </source>
</evidence>
<dbReference type="EC" id="2.7.13.3" evidence="2"/>
<dbReference type="OrthoDB" id="9794419at2"/>
<dbReference type="RefSeq" id="WP_128996432.1">
    <property type="nucleotide sequence ID" value="NZ_PDKN01000005.1"/>
</dbReference>
<evidence type="ECO:0000256" key="4">
    <source>
        <dbReference type="ARBA" id="ARBA00022679"/>
    </source>
</evidence>
<dbReference type="InterPro" id="IPR036097">
    <property type="entry name" value="HisK_dim/P_sf"/>
</dbReference>
<keyword evidence="3" id="KW-0597">Phosphoprotein</keyword>
<evidence type="ECO:0000313" key="11">
    <source>
        <dbReference type="EMBL" id="RXJ56458.1"/>
    </source>
</evidence>
<dbReference type="InterPro" id="IPR036890">
    <property type="entry name" value="HATPase_C_sf"/>
</dbReference>
<dbReference type="Pfam" id="PF02518">
    <property type="entry name" value="HATPase_c"/>
    <property type="match status" value="1"/>
</dbReference>
<keyword evidence="4" id="KW-0808">Transferase</keyword>
<dbReference type="GO" id="GO:0005524">
    <property type="term" value="F:ATP binding"/>
    <property type="evidence" value="ECO:0007669"/>
    <property type="project" value="UniProtKB-KW"/>
</dbReference>
<name>A0A4Q0XRX1_9BACT</name>
<feature type="domain" description="Histidine kinase" evidence="10">
    <location>
        <begin position="175"/>
        <end position="392"/>
    </location>
</feature>
<dbReference type="Gene3D" id="1.10.287.130">
    <property type="match status" value="1"/>
</dbReference>
<dbReference type="Gene3D" id="3.30.565.10">
    <property type="entry name" value="Histidine kinase-like ATPase, C-terminal domain"/>
    <property type="match status" value="1"/>
</dbReference>
<feature type="coiled-coil region" evidence="9">
    <location>
        <begin position="132"/>
        <end position="159"/>
    </location>
</feature>
<sequence>MLLNQLSVSYKCHSSIGNSLNLHTMIDEVLQTFTQETDAIFATFYLMKNSFEQIGCFGKEIPYDINQFLSLCDEQQITQCSYEESLTVVLFKLENGLLLFMYDKSIDLNFICSIYENLRNRLNISINSCLNYQTVQEKNLSLEQEVKKALDKSKEKEKQFFEQLKMAQMGELIGNIAHQWRQPLSVISTAISGLRLKKEMSILTDQDFYEYCDGVLDTVMYLSKTIDEFRDYIKESNREKEIIVQDRIKMALTMVESSYKMEGIQIIEEFMEPKPLTFRLILGELLQAMLPILNNAKEALMVKEQKEKWLKYAVRKSEYNIIITLEDNAGGIPESILDKIFNPYFTTKHQTQGTGIGLYTCYDIVVNHLGGNLRVENTSSGAKFFMELPLQINYVI</sequence>
<comment type="caution">
    <text evidence="11">The sequence shown here is derived from an EMBL/GenBank/DDBJ whole genome shotgun (WGS) entry which is preliminary data.</text>
</comment>
<keyword evidence="8" id="KW-0902">Two-component regulatory system</keyword>
<keyword evidence="5" id="KW-0547">Nucleotide-binding</keyword>
<accession>A0A4Q0XRX1</accession>
<keyword evidence="9" id="KW-0175">Coiled coil</keyword>
<evidence type="ECO:0000256" key="6">
    <source>
        <dbReference type="ARBA" id="ARBA00022777"/>
    </source>
</evidence>
<reference evidence="11 12" key="1">
    <citation type="submission" date="2017-10" db="EMBL/GenBank/DDBJ databases">
        <title>Genomics of the genus Arcobacter.</title>
        <authorList>
            <person name="Perez-Cataluna A."/>
            <person name="Figueras M.J."/>
        </authorList>
    </citation>
    <scope>NUCLEOTIDE SEQUENCE [LARGE SCALE GENOMIC DNA]</scope>
    <source>
        <strain evidence="11 12">CECT 8987</strain>
    </source>
</reference>
<dbReference type="InterPro" id="IPR003594">
    <property type="entry name" value="HATPase_dom"/>
</dbReference>
<dbReference type="EMBL" id="PDKN01000005">
    <property type="protein sequence ID" value="RXJ56458.1"/>
    <property type="molecule type" value="Genomic_DNA"/>
</dbReference>